<feature type="transmembrane region" description="Helical" evidence="1">
    <location>
        <begin position="28"/>
        <end position="47"/>
    </location>
</feature>
<evidence type="ECO:0000256" key="1">
    <source>
        <dbReference type="SAM" id="Phobius"/>
    </source>
</evidence>
<keyword evidence="1" id="KW-1133">Transmembrane helix</keyword>
<sequence>MKKNWVLGFLGIAVILFNYLGFPYSIKTAIMIALGLAVSFISFRGIIKDKLLARMNKSEEKNNGLQNKDEKASN</sequence>
<gene>
    <name evidence="2" type="ORF">A2Z62_00065</name>
</gene>
<proteinExistence type="predicted"/>
<organism evidence="2 3">
    <name type="scientific">Candidatus Terrybacteria bacterium RIFCSPLOWO2_02_42_20</name>
    <dbReference type="NCBI Taxonomy" id="1802370"/>
    <lineage>
        <taxon>Bacteria</taxon>
        <taxon>Candidatus Terryibacteriota</taxon>
    </lineage>
</organism>
<protein>
    <submittedName>
        <fullName evidence="2">Uncharacterized protein</fullName>
    </submittedName>
</protein>
<keyword evidence="1" id="KW-0472">Membrane</keyword>
<comment type="caution">
    <text evidence="2">The sequence shown here is derived from an EMBL/GenBank/DDBJ whole genome shotgun (WGS) entry which is preliminary data.</text>
</comment>
<dbReference type="STRING" id="1802370.A2Z62_00065"/>
<evidence type="ECO:0000313" key="2">
    <source>
        <dbReference type="EMBL" id="OHA54124.1"/>
    </source>
</evidence>
<accession>A0A1G2Q0L9</accession>
<reference evidence="2 3" key="1">
    <citation type="journal article" date="2016" name="Nat. Commun.">
        <title>Thousands of microbial genomes shed light on interconnected biogeochemical processes in an aquifer system.</title>
        <authorList>
            <person name="Anantharaman K."/>
            <person name="Brown C.T."/>
            <person name="Hug L.A."/>
            <person name="Sharon I."/>
            <person name="Castelle C.J."/>
            <person name="Probst A.J."/>
            <person name="Thomas B.C."/>
            <person name="Singh A."/>
            <person name="Wilkins M.J."/>
            <person name="Karaoz U."/>
            <person name="Brodie E.L."/>
            <person name="Williams K.H."/>
            <person name="Hubbard S.S."/>
            <person name="Banfield J.F."/>
        </authorList>
    </citation>
    <scope>NUCLEOTIDE SEQUENCE [LARGE SCALE GENOMIC DNA]</scope>
</reference>
<dbReference type="EMBL" id="MHTA01000020">
    <property type="protein sequence ID" value="OHA54124.1"/>
    <property type="molecule type" value="Genomic_DNA"/>
</dbReference>
<feature type="transmembrane region" description="Helical" evidence="1">
    <location>
        <begin position="5"/>
        <end position="22"/>
    </location>
</feature>
<name>A0A1G2Q0L9_9BACT</name>
<evidence type="ECO:0000313" key="3">
    <source>
        <dbReference type="Proteomes" id="UP000177649"/>
    </source>
</evidence>
<dbReference type="Proteomes" id="UP000177649">
    <property type="component" value="Unassembled WGS sequence"/>
</dbReference>
<keyword evidence="1" id="KW-0812">Transmembrane</keyword>
<dbReference type="AlphaFoldDB" id="A0A1G2Q0L9"/>